<dbReference type="PANTHER" id="PTHR30344:SF1">
    <property type="entry name" value="6-PHOSPHOGLUCONOLACTONASE"/>
    <property type="match status" value="1"/>
</dbReference>
<comment type="similarity">
    <text evidence="1">Belongs to the cycloisomerase 2 family.</text>
</comment>
<accession>A0A0W8IBU7</accession>
<reference evidence="2 3" key="1">
    <citation type="submission" date="2015-12" db="EMBL/GenBank/DDBJ databases">
        <title>Serinicoccus chungangenesis strain CD08_5 genome sequencing and assembly.</title>
        <authorList>
            <person name="Chander A.M."/>
            <person name="Kaur G."/>
            <person name="Nair G.R."/>
            <person name="Dhawan D.K."/>
            <person name="Kochhar R.K."/>
            <person name="Mayilraj S."/>
            <person name="Bhadada S.K."/>
        </authorList>
    </citation>
    <scope>NUCLEOTIDE SEQUENCE [LARGE SCALE GENOMIC DNA]</scope>
    <source>
        <strain evidence="2 3">CD08_5</strain>
    </source>
</reference>
<dbReference type="InterPro" id="IPR019405">
    <property type="entry name" value="Lactonase_7-beta_prop"/>
</dbReference>
<dbReference type="EMBL" id="LQBL01000005">
    <property type="protein sequence ID" value="KUG57418.1"/>
    <property type="molecule type" value="Genomic_DNA"/>
</dbReference>
<dbReference type="Pfam" id="PF10282">
    <property type="entry name" value="Lactonase"/>
    <property type="match status" value="1"/>
</dbReference>
<protein>
    <submittedName>
        <fullName evidence="2">6-phosphogluconolactonase</fullName>
    </submittedName>
</protein>
<dbReference type="AlphaFoldDB" id="A0A0W8IBU7"/>
<dbReference type="GO" id="GO:0017057">
    <property type="term" value="F:6-phosphogluconolactonase activity"/>
    <property type="evidence" value="ECO:0007669"/>
    <property type="project" value="TreeGrafter"/>
</dbReference>
<dbReference type="STRING" id="767452.AVL62_13415"/>
<evidence type="ECO:0000256" key="1">
    <source>
        <dbReference type="ARBA" id="ARBA00005564"/>
    </source>
</evidence>
<name>A0A0W8IBU7_9MICO</name>
<dbReference type="Gene3D" id="2.130.10.10">
    <property type="entry name" value="YVTN repeat-like/Quinoprotein amine dehydrogenase"/>
    <property type="match status" value="1"/>
</dbReference>
<dbReference type="GO" id="GO:0005829">
    <property type="term" value="C:cytosol"/>
    <property type="evidence" value="ECO:0007669"/>
    <property type="project" value="TreeGrafter"/>
</dbReference>
<dbReference type="PANTHER" id="PTHR30344">
    <property type="entry name" value="6-PHOSPHOGLUCONOLACTONASE-RELATED"/>
    <property type="match status" value="1"/>
</dbReference>
<dbReference type="InterPro" id="IPR011045">
    <property type="entry name" value="N2O_reductase_N"/>
</dbReference>
<dbReference type="SUPFAM" id="SSF50974">
    <property type="entry name" value="Nitrous oxide reductase, N-terminal domain"/>
    <property type="match status" value="1"/>
</dbReference>
<dbReference type="InterPro" id="IPR050282">
    <property type="entry name" value="Cycloisomerase_2"/>
</dbReference>
<dbReference type="Proteomes" id="UP000054837">
    <property type="component" value="Unassembled WGS sequence"/>
</dbReference>
<gene>
    <name evidence="2" type="ORF">AVL62_13415</name>
</gene>
<evidence type="ECO:0000313" key="2">
    <source>
        <dbReference type="EMBL" id="KUG57418.1"/>
    </source>
</evidence>
<dbReference type="InterPro" id="IPR015943">
    <property type="entry name" value="WD40/YVTN_repeat-like_dom_sf"/>
</dbReference>
<proteinExistence type="inferred from homology"/>
<comment type="caution">
    <text evidence="2">The sequence shown here is derived from an EMBL/GenBank/DDBJ whole genome shotgun (WGS) entry which is preliminary data.</text>
</comment>
<keyword evidence="3" id="KW-1185">Reference proteome</keyword>
<sequence>MGAMTELVLVANAADSTISTFRVDTAAQPPTLERLAVSEVGEGCGTFAIDADRDLVYAAAKGDPPGIDVFALDRETGRLEHLDHTDVEGSMSYLALAHGGSLLVGASYGGGNAQVFPVGDEGHVEEPTAQVHWPNAHCVALAGDGRHLYVVSLGADVVAQYSLSPGGGLTPLVPPTAQAPDGSGPRHLVLDADEEHAYVMTEFSGEALTYARDASGDLTLSGSVPAYAQDRGLRHSELGADPVEGHLIWGADLHLARQGTYLLASERSESTLASLPVAPDGSLGEAVSIVGTVAQPRGFLVLSDDRYALVTGEQDTAVALVAVDEAGLLMEVARAETGNGANWARSVQL</sequence>
<evidence type="ECO:0000313" key="3">
    <source>
        <dbReference type="Proteomes" id="UP000054837"/>
    </source>
</evidence>
<organism evidence="2 3">
    <name type="scientific">Serinicoccus chungangensis</name>
    <dbReference type="NCBI Taxonomy" id="767452"/>
    <lineage>
        <taxon>Bacteria</taxon>
        <taxon>Bacillati</taxon>
        <taxon>Actinomycetota</taxon>
        <taxon>Actinomycetes</taxon>
        <taxon>Micrococcales</taxon>
        <taxon>Ornithinimicrobiaceae</taxon>
        <taxon>Serinicoccus</taxon>
    </lineage>
</organism>